<dbReference type="Pfam" id="PF00096">
    <property type="entry name" value="zf-C2H2"/>
    <property type="match status" value="9"/>
</dbReference>
<dbReference type="PROSITE" id="PS00028">
    <property type="entry name" value="ZINC_FINGER_C2H2_1"/>
    <property type="match status" value="15"/>
</dbReference>
<dbReference type="FunFam" id="3.30.160.60:FF:000029">
    <property type="entry name" value="GLI family zinc finger 4"/>
    <property type="match status" value="1"/>
</dbReference>
<evidence type="ECO:0000256" key="3">
    <source>
        <dbReference type="ARBA" id="ARBA00006991"/>
    </source>
</evidence>
<feature type="domain" description="C2H2-type" evidence="14">
    <location>
        <begin position="555"/>
        <end position="582"/>
    </location>
</feature>
<protein>
    <recommendedName>
        <fullName evidence="14">C2H2-type domain-containing protein</fullName>
    </recommendedName>
</protein>
<comment type="subcellular location">
    <subcellularLocation>
        <location evidence="2">Nucleus</location>
    </subcellularLocation>
</comment>
<feature type="domain" description="C2H2-type" evidence="14">
    <location>
        <begin position="443"/>
        <end position="470"/>
    </location>
</feature>
<dbReference type="GeneTree" id="ENSGT01030000234576"/>
<dbReference type="SUPFAM" id="SSF57667">
    <property type="entry name" value="beta-beta-alpha zinc fingers"/>
    <property type="match status" value="8"/>
</dbReference>
<dbReference type="InterPro" id="IPR013087">
    <property type="entry name" value="Znf_C2H2_type"/>
</dbReference>
<dbReference type="FunFam" id="3.30.160.60:FF:001158">
    <property type="entry name" value="zinc finger protein 22"/>
    <property type="match status" value="1"/>
</dbReference>
<dbReference type="AlphaFoldDB" id="A0A8C4WZ67"/>
<sequence>MDVELEEEQNLSLTTVEPFCEVCDTDFEGGLQHVGAEQDISSVIHSHAENSPDEICEDAQEIIVGDDVEDFTNQKADTDDEVTELESQQPIYLSAIGYDDPLQPVGGTQDLQGIINSQTGLLEIVKFESADWDSPIAQEALNGVLRQQRRFITAAMEMRRGSQATDLEQHLLCPQSIFHDGPQNDVDELQGPLQLKADQEEGQGDFLLQHEDGSVLNVFSKGNKDSLRFSKIGIGESKNVKIKPFVILSEKEYKQYLDSLNGNQEDESDSEKCSRELEVEIDIDAQDESERVCKVCGKVFNQLAKLMCHQLVHTQSKPCSHFEWRKSLSIKRTTSKHSLLTTEKKFSCKICEMSFRSKSTLVQHLRCHKDAVGLSEKSEGLEALMTQDAPCDKELVSEEKALTEAQPGSQTNDTSHEGKEGDKDLLVKHNKADLGSTVGDRPYACENCGLTFHQKFHLVAHFVCHMGEKPYSCKQCNKSFRRKPDLVRHLKSHSGIRPFGCDECKKNFFRKSDLVAHQRIHTGERPFKCTKCEKAFGYKSHLVTHIRSHNGARPYTCKECGKCFGENSTLVRHLRCHTGEKPYKCKECGRDFSEKSTLVKHIRSHTGEKPFKCEECGKGFGDKSSLVKHVRCHTGERPYQCSECGKAFSQKNHLTIHFRCHTGEKPYECTQCGKQFTERSSVVKHLRCHTGERPYKCQECSKHFSEKSSLLKHLRRHTGERSFICTECGKEFSENFSLVKHLRCHTGEKPYECEECGKAFNQKTHLSIHLKCHSKERPHRCEECGKRFVKKLLLTKHIRCHTSEN</sequence>
<dbReference type="Gene3D" id="3.30.160.60">
    <property type="entry name" value="Classic Zinc Finger"/>
    <property type="match status" value="15"/>
</dbReference>
<dbReference type="FunFam" id="3.30.160.60:FF:001111">
    <property type="entry name" value="Zinc finger protein 92 homolog"/>
    <property type="match status" value="1"/>
</dbReference>
<evidence type="ECO:0000256" key="10">
    <source>
        <dbReference type="ARBA" id="ARBA00023163"/>
    </source>
</evidence>
<organism evidence="15 16">
    <name type="scientific">Eptatretus burgeri</name>
    <name type="common">Inshore hagfish</name>
    <dbReference type="NCBI Taxonomy" id="7764"/>
    <lineage>
        <taxon>Eukaryota</taxon>
        <taxon>Metazoa</taxon>
        <taxon>Chordata</taxon>
        <taxon>Craniata</taxon>
        <taxon>Vertebrata</taxon>
        <taxon>Cyclostomata</taxon>
        <taxon>Myxini</taxon>
        <taxon>Myxiniformes</taxon>
        <taxon>Myxinidae</taxon>
        <taxon>Eptatretinae</taxon>
        <taxon>Eptatretus</taxon>
    </lineage>
</organism>
<evidence type="ECO:0000256" key="4">
    <source>
        <dbReference type="ARBA" id="ARBA00022723"/>
    </source>
</evidence>
<dbReference type="Ensembl" id="ENSEBUT00000022217.1">
    <property type="protein sequence ID" value="ENSEBUP00000021641.1"/>
    <property type="gene ID" value="ENSEBUG00000013353.1"/>
</dbReference>
<evidence type="ECO:0000256" key="2">
    <source>
        <dbReference type="ARBA" id="ARBA00004123"/>
    </source>
</evidence>
<feature type="domain" description="C2H2-type" evidence="14">
    <location>
        <begin position="639"/>
        <end position="666"/>
    </location>
</feature>
<name>A0A8C4WZ67_EPTBU</name>
<feature type="domain" description="C2H2-type" evidence="14">
    <location>
        <begin position="527"/>
        <end position="554"/>
    </location>
</feature>
<keyword evidence="4" id="KW-0479">Metal-binding</keyword>
<dbReference type="FunFam" id="3.30.160.60:FF:000624">
    <property type="entry name" value="zinc finger protein 697"/>
    <property type="match status" value="1"/>
</dbReference>
<feature type="domain" description="C2H2-type" evidence="14">
    <location>
        <begin position="751"/>
        <end position="778"/>
    </location>
</feature>
<feature type="domain" description="C2H2-type" evidence="14">
    <location>
        <begin position="723"/>
        <end position="750"/>
    </location>
</feature>
<feature type="domain" description="C2H2-type" evidence="14">
    <location>
        <begin position="583"/>
        <end position="610"/>
    </location>
</feature>
<evidence type="ECO:0000256" key="6">
    <source>
        <dbReference type="ARBA" id="ARBA00022771"/>
    </source>
</evidence>
<evidence type="ECO:0000313" key="16">
    <source>
        <dbReference type="Proteomes" id="UP000694388"/>
    </source>
</evidence>
<dbReference type="PANTHER" id="PTHR24384:SF189">
    <property type="entry name" value="C2H2-TYPE DOMAIN-CONTAINING PROTEIN-RELATED"/>
    <property type="match status" value="1"/>
</dbReference>
<evidence type="ECO:0000256" key="7">
    <source>
        <dbReference type="ARBA" id="ARBA00022833"/>
    </source>
</evidence>
<dbReference type="PROSITE" id="PS50157">
    <property type="entry name" value="ZINC_FINGER_C2H2_2"/>
    <property type="match status" value="15"/>
</dbReference>
<evidence type="ECO:0000256" key="12">
    <source>
        <dbReference type="PROSITE-ProRule" id="PRU00042"/>
    </source>
</evidence>
<dbReference type="GO" id="GO:0005634">
    <property type="term" value="C:nucleus"/>
    <property type="evidence" value="ECO:0007669"/>
    <property type="project" value="UniProtKB-SubCell"/>
</dbReference>
<feature type="domain" description="C2H2-type" evidence="14">
    <location>
        <begin position="471"/>
        <end position="498"/>
    </location>
</feature>
<evidence type="ECO:0000256" key="8">
    <source>
        <dbReference type="ARBA" id="ARBA00023015"/>
    </source>
</evidence>
<dbReference type="FunFam" id="3.30.160.60:FF:000774">
    <property type="entry name" value="Zinc finger protein"/>
    <property type="match status" value="1"/>
</dbReference>
<evidence type="ECO:0000256" key="11">
    <source>
        <dbReference type="ARBA" id="ARBA00023242"/>
    </source>
</evidence>
<reference evidence="15" key="1">
    <citation type="submission" date="2025-08" db="UniProtKB">
        <authorList>
            <consortium name="Ensembl"/>
        </authorList>
    </citation>
    <scope>IDENTIFICATION</scope>
</reference>
<keyword evidence="16" id="KW-1185">Reference proteome</keyword>
<comment type="similarity">
    <text evidence="3">Belongs to the krueppel C2H2-type zinc-finger protein family.</text>
</comment>
<evidence type="ECO:0000256" key="9">
    <source>
        <dbReference type="ARBA" id="ARBA00023125"/>
    </source>
</evidence>
<evidence type="ECO:0000313" key="15">
    <source>
        <dbReference type="Ensembl" id="ENSEBUP00000021641.1"/>
    </source>
</evidence>
<dbReference type="GO" id="GO:0000978">
    <property type="term" value="F:RNA polymerase II cis-regulatory region sequence-specific DNA binding"/>
    <property type="evidence" value="ECO:0007669"/>
    <property type="project" value="TreeGrafter"/>
</dbReference>
<dbReference type="GO" id="GO:0032502">
    <property type="term" value="P:developmental process"/>
    <property type="evidence" value="ECO:0007669"/>
    <property type="project" value="UniProtKB-ARBA"/>
</dbReference>
<keyword evidence="8" id="KW-0805">Transcription regulation</keyword>
<feature type="domain" description="C2H2-type" evidence="14">
    <location>
        <begin position="611"/>
        <end position="638"/>
    </location>
</feature>
<feature type="domain" description="C2H2-type" evidence="14">
    <location>
        <begin position="291"/>
        <end position="318"/>
    </location>
</feature>
<keyword evidence="11" id="KW-0539">Nucleus</keyword>
<dbReference type="FunFam" id="3.30.160.60:FF:000755">
    <property type="entry name" value="zinc finger protein 174"/>
    <property type="match status" value="1"/>
</dbReference>
<keyword evidence="9" id="KW-0238">DNA-binding</keyword>
<feature type="region of interest" description="Disordered" evidence="13">
    <location>
        <begin position="401"/>
        <end position="421"/>
    </location>
</feature>
<dbReference type="GO" id="GO:0008270">
    <property type="term" value="F:zinc ion binding"/>
    <property type="evidence" value="ECO:0007669"/>
    <property type="project" value="UniProtKB-KW"/>
</dbReference>
<keyword evidence="5" id="KW-0677">Repeat</keyword>
<dbReference type="FunFam" id="3.30.160.60:FF:000110">
    <property type="entry name" value="Zinc finger protein-like"/>
    <property type="match status" value="1"/>
</dbReference>
<dbReference type="Pfam" id="PF13912">
    <property type="entry name" value="zf-C2H2_6"/>
    <property type="match status" value="1"/>
</dbReference>
<dbReference type="PANTHER" id="PTHR24384">
    <property type="entry name" value="FINGER PUTATIVE TRANSCRIPTION FACTOR FAMILY-RELATED"/>
    <property type="match status" value="1"/>
</dbReference>
<dbReference type="FunFam" id="3.30.160.60:FF:002343">
    <property type="entry name" value="Zinc finger protein 33A"/>
    <property type="match status" value="2"/>
</dbReference>
<feature type="domain" description="C2H2-type" evidence="14">
    <location>
        <begin position="779"/>
        <end position="805"/>
    </location>
</feature>
<dbReference type="GO" id="GO:0000981">
    <property type="term" value="F:DNA-binding transcription factor activity, RNA polymerase II-specific"/>
    <property type="evidence" value="ECO:0007669"/>
    <property type="project" value="TreeGrafter"/>
</dbReference>
<feature type="domain" description="C2H2-type" evidence="14">
    <location>
        <begin position="499"/>
        <end position="526"/>
    </location>
</feature>
<accession>A0A8C4WZ67</accession>
<dbReference type="InterPro" id="IPR036236">
    <property type="entry name" value="Znf_C2H2_sf"/>
</dbReference>
<evidence type="ECO:0000256" key="5">
    <source>
        <dbReference type="ARBA" id="ARBA00022737"/>
    </source>
</evidence>
<dbReference type="Proteomes" id="UP000694388">
    <property type="component" value="Unplaced"/>
</dbReference>
<evidence type="ECO:0000256" key="13">
    <source>
        <dbReference type="SAM" id="MobiDB-lite"/>
    </source>
</evidence>
<feature type="domain" description="C2H2-type" evidence="14">
    <location>
        <begin position="346"/>
        <end position="368"/>
    </location>
</feature>
<feature type="domain" description="C2H2-type" evidence="14">
    <location>
        <begin position="695"/>
        <end position="722"/>
    </location>
</feature>
<keyword evidence="7" id="KW-0862">Zinc</keyword>
<comment type="function">
    <text evidence="1">May be involved in transcriptional regulation.</text>
</comment>
<dbReference type="FunFam" id="3.30.160.60:FF:000801">
    <property type="entry name" value="zinc finger protein 461 isoform X2"/>
    <property type="match status" value="1"/>
</dbReference>
<dbReference type="SMART" id="SM00355">
    <property type="entry name" value="ZnF_C2H2"/>
    <property type="match status" value="15"/>
</dbReference>
<feature type="domain" description="C2H2-type" evidence="14">
    <location>
        <begin position="667"/>
        <end position="694"/>
    </location>
</feature>
<evidence type="ECO:0000256" key="1">
    <source>
        <dbReference type="ARBA" id="ARBA00003767"/>
    </source>
</evidence>
<dbReference type="FunFam" id="3.30.160.60:FF:000759">
    <property type="entry name" value="zinc finger protein 16"/>
    <property type="match status" value="1"/>
</dbReference>
<reference evidence="15" key="2">
    <citation type="submission" date="2025-09" db="UniProtKB">
        <authorList>
            <consortium name="Ensembl"/>
        </authorList>
    </citation>
    <scope>IDENTIFICATION</scope>
</reference>
<dbReference type="FunFam" id="3.30.160.60:FF:000202">
    <property type="entry name" value="Zinc finger protein 574"/>
    <property type="match status" value="1"/>
</dbReference>
<keyword evidence="6 12" id="KW-0863">Zinc-finger</keyword>
<proteinExistence type="inferred from homology"/>
<keyword evidence="10" id="KW-0804">Transcription</keyword>
<dbReference type="InterPro" id="IPR050752">
    <property type="entry name" value="C2H2-ZF_domain"/>
</dbReference>
<evidence type="ECO:0000259" key="14">
    <source>
        <dbReference type="PROSITE" id="PS50157"/>
    </source>
</evidence>